<evidence type="ECO:0008006" key="4">
    <source>
        <dbReference type="Google" id="ProtNLM"/>
    </source>
</evidence>
<evidence type="ECO:0000313" key="2">
    <source>
        <dbReference type="EnsemblMetazoa" id="XP_022653049"/>
    </source>
</evidence>
<feature type="chain" id="PRO_5029455775" description="Secreted protein" evidence="1">
    <location>
        <begin position="16"/>
        <end position="101"/>
    </location>
</feature>
<evidence type="ECO:0000313" key="3">
    <source>
        <dbReference type="Proteomes" id="UP000594260"/>
    </source>
</evidence>
<dbReference type="EnsemblMetazoa" id="XM_022797314">
    <property type="protein sequence ID" value="XP_022653049"/>
    <property type="gene ID" value="LOC111246921"/>
</dbReference>
<evidence type="ECO:0000256" key="1">
    <source>
        <dbReference type="SAM" id="SignalP"/>
    </source>
</evidence>
<proteinExistence type="predicted"/>
<dbReference type="GeneID" id="111246921"/>
<keyword evidence="3" id="KW-1185">Reference proteome</keyword>
<organism evidence="2 3">
    <name type="scientific">Varroa destructor</name>
    <name type="common">Honeybee mite</name>
    <dbReference type="NCBI Taxonomy" id="109461"/>
    <lineage>
        <taxon>Eukaryota</taxon>
        <taxon>Metazoa</taxon>
        <taxon>Ecdysozoa</taxon>
        <taxon>Arthropoda</taxon>
        <taxon>Chelicerata</taxon>
        <taxon>Arachnida</taxon>
        <taxon>Acari</taxon>
        <taxon>Parasitiformes</taxon>
        <taxon>Mesostigmata</taxon>
        <taxon>Gamasina</taxon>
        <taxon>Dermanyssoidea</taxon>
        <taxon>Varroidae</taxon>
        <taxon>Varroa</taxon>
    </lineage>
</organism>
<name>A0A7M7MD08_VARDE</name>
<sequence>MSFFYIFLCIVASLAFEQKSVRVFTSSPSHLCGNNISRNGAIDDTGAAAPRGALAGLTSGTSNSVAGAGSGQGSAGVSCSHSVDSGNIGVWHSRQGHRTEL</sequence>
<keyword evidence="1" id="KW-0732">Signal</keyword>
<dbReference type="RefSeq" id="XP_022653049.1">
    <property type="nucleotide sequence ID" value="XM_022797314.1"/>
</dbReference>
<dbReference type="Proteomes" id="UP000594260">
    <property type="component" value="Unplaced"/>
</dbReference>
<feature type="signal peptide" evidence="1">
    <location>
        <begin position="1"/>
        <end position="15"/>
    </location>
</feature>
<protein>
    <recommendedName>
        <fullName evidence="4">Secreted protein</fullName>
    </recommendedName>
</protein>
<dbReference type="AlphaFoldDB" id="A0A7M7MD08"/>
<accession>A0A7M7MD08</accession>
<reference evidence="2" key="1">
    <citation type="submission" date="2021-01" db="UniProtKB">
        <authorList>
            <consortium name="EnsemblMetazoa"/>
        </authorList>
    </citation>
    <scope>IDENTIFICATION</scope>
</reference>